<accession>A0A9D1EUY0</accession>
<dbReference type="EMBL" id="DVIQ01000079">
    <property type="protein sequence ID" value="HIS32408.1"/>
    <property type="molecule type" value="Genomic_DNA"/>
</dbReference>
<keyword evidence="6 11" id="KW-1015">Disulfide bond</keyword>
<dbReference type="SUPFAM" id="SSF52833">
    <property type="entry name" value="Thioredoxin-like"/>
    <property type="match status" value="1"/>
</dbReference>
<keyword evidence="5" id="KW-0249">Electron transport</keyword>
<dbReference type="PANTHER" id="PTHR10438">
    <property type="entry name" value="THIOREDOXIN"/>
    <property type="match status" value="1"/>
</dbReference>
<organism evidence="13 14">
    <name type="scientific">Candidatus Limivivens intestinipullorum</name>
    <dbReference type="NCBI Taxonomy" id="2840858"/>
    <lineage>
        <taxon>Bacteria</taxon>
        <taxon>Bacillati</taxon>
        <taxon>Bacillota</taxon>
        <taxon>Clostridia</taxon>
        <taxon>Lachnospirales</taxon>
        <taxon>Lachnospiraceae</taxon>
        <taxon>Lachnospiraceae incertae sedis</taxon>
        <taxon>Candidatus Limivivens</taxon>
    </lineage>
</organism>
<keyword evidence="3" id="KW-0813">Transport</keyword>
<evidence type="ECO:0000256" key="7">
    <source>
        <dbReference type="ARBA" id="ARBA00023284"/>
    </source>
</evidence>
<evidence type="ECO:0000256" key="8">
    <source>
        <dbReference type="ARBA" id="ARBA00038353"/>
    </source>
</evidence>
<feature type="site" description="Deprotonates C-terminal active site Cys" evidence="10">
    <location>
        <position position="23"/>
    </location>
</feature>
<dbReference type="FunFam" id="3.40.30.10:FF:000001">
    <property type="entry name" value="Thioredoxin"/>
    <property type="match status" value="1"/>
</dbReference>
<evidence type="ECO:0000313" key="13">
    <source>
        <dbReference type="EMBL" id="HIS32408.1"/>
    </source>
</evidence>
<dbReference type="Gene3D" id="3.40.30.10">
    <property type="entry name" value="Glutaredoxin"/>
    <property type="match status" value="1"/>
</dbReference>
<dbReference type="InterPro" id="IPR005746">
    <property type="entry name" value="Thioredoxin"/>
</dbReference>
<dbReference type="InterPro" id="IPR050620">
    <property type="entry name" value="Thioredoxin_H-type-like"/>
</dbReference>
<dbReference type="PIRSF" id="PIRSF000077">
    <property type="entry name" value="Thioredoxin"/>
    <property type="match status" value="1"/>
</dbReference>
<evidence type="ECO:0000256" key="4">
    <source>
        <dbReference type="ARBA" id="ARBA00022490"/>
    </source>
</evidence>
<evidence type="ECO:0000256" key="9">
    <source>
        <dbReference type="NCBIfam" id="TIGR01068"/>
    </source>
</evidence>
<feature type="disulfide bond" description="Redox-active" evidence="11">
    <location>
        <begin position="29"/>
        <end position="32"/>
    </location>
</feature>
<dbReference type="PROSITE" id="PS51352">
    <property type="entry name" value="THIOREDOXIN_2"/>
    <property type="match status" value="1"/>
</dbReference>
<dbReference type="CDD" id="cd02947">
    <property type="entry name" value="TRX_family"/>
    <property type="match status" value="1"/>
</dbReference>
<feature type="site" description="Contributes to redox potential value" evidence="10">
    <location>
        <position position="30"/>
    </location>
</feature>
<evidence type="ECO:0000259" key="12">
    <source>
        <dbReference type="PROSITE" id="PS51352"/>
    </source>
</evidence>
<evidence type="ECO:0000256" key="5">
    <source>
        <dbReference type="ARBA" id="ARBA00022982"/>
    </source>
</evidence>
<dbReference type="InterPro" id="IPR017937">
    <property type="entry name" value="Thioredoxin_CS"/>
</dbReference>
<sequence>MTKLTSQTFDETINSASNLVVVDFFATWCGPCKMLSPVLEQAAAEMPEVSFYKVDIDEEMDLAGRFQVMSVPTLLFFKGGKAVQKSVGAISGQKLRSIIEAL</sequence>
<dbReference type="AlphaFoldDB" id="A0A9D1EUY0"/>
<gene>
    <name evidence="13" type="primary">trxA</name>
    <name evidence="13" type="ORF">IAB44_12830</name>
</gene>
<comment type="caution">
    <text evidence="13">The sequence shown here is derived from an EMBL/GenBank/DDBJ whole genome shotgun (WGS) entry which is preliminary data.</text>
</comment>
<keyword evidence="4" id="KW-0963">Cytoplasm</keyword>
<evidence type="ECO:0000256" key="10">
    <source>
        <dbReference type="PIRSR" id="PIRSR000077-1"/>
    </source>
</evidence>
<dbReference type="Proteomes" id="UP000823935">
    <property type="component" value="Unassembled WGS sequence"/>
</dbReference>
<proteinExistence type="inferred from homology"/>
<reference evidence="13" key="2">
    <citation type="journal article" date="2021" name="PeerJ">
        <title>Extensive microbial diversity within the chicken gut microbiome revealed by metagenomics and culture.</title>
        <authorList>
            <person name="Gilroy R."/>
            <person name="Ravi A."/>
            <person name="Getino M."/>
            <person name="Pursley I."/>
            <person name="Horton D.L."/>
            <person name="Alikhan N.F."/>
            <person name="Baker D."/>
            <person name="Gharbi K."/>
            <person name="Hall N."/>
            <person name="Watson M."/>
            <person name="Adriaenssens E.M."/>
            <person name="Foster-Nyarko E."/>
            <person name="Jarju S."/>
            <person name="Secka A."/>
            <person name="Antonio M."/>
            <person name="Oren A."/>
            <person name="Chaudhuri R.R."/>
            <person name="La Ragione R."/>
            <person name="Hildebrand F."/>
            <person name="Pallen M.J."/>
        </authorList>
    </citation>
    <scope>NUCLEOTIDE SEQUENCE</scope>
    <source>
        <strain evidence="13">CHK190-19873</strain>
    </source>
</reference>
<dbReference type="PANTHER" id="PTHR10438:SF468">
    <property type="entry name" value="THIOREDOXIN-1-RELATED"/>
    <property type="match status" value="1"/>
</dbReference>
<evidence type="ECO:0000256" key="1">
    <source>
        <dbReference type="ARBA" id="ARBA00004496"/>
    </source>
</evidence>
<feature type="active site" description="Nucleophile" evidence="10">
    <location>
        <position position="32"/>
    </location>
</feature>
<dbReference type="PROSITE" id="PS00194">
    <property type="entry name" value="THIOREDOXIN_1"/>
    <property type="match status" value="1"/>
</dbReference>
<comment type="similarity">
    <text evidence="8">Belongs to the thioredoxin family. Plant H-type subfamily.</text>
</comment>
<dbReference type="GO" id="GO:0005737">
    <property type="term" value="C:cytoplasm"/>
    <property type="evidence" value="ECO:0007669"/>
    <property type="project" value="UniProtKB-SubCell"/>
</dbReference>
<keyword evidence="7 11" id="KW-0676">Redox-active center</keyword>
<evidence type="ECO:0000313" key="14">
    <source>
        <dbReference type="Proteomes" id="UP000823935"/>
    </source>
</evidence>
<protein>
    <recommendedName>
        <fullName evidence="2 9">Thioredoxin</fullName>
    </recommendedName>
</protein>
<dbReference type="PRINTS" id="PR00421">
    <property type="entry name" value="THIOREDOXIN"/>
</dbReference>
<evidence type="ECO:0000256" key="6">
    <source>
        <dbReference type="ARBA" id="ARBA00023157"/>
    </source>
</evidence>
<reference evidence="13" key="1">
    <citation type="submission" date="2020-10" db="EMBL/GenBank/DDBJ databases">
        <authorList>
            <person name="Gilroy R."/>
        </authorList>
    </citation>
    <scope>NUCLEOTIDE SEQUENCE</scope>
    <source>
        <strain evidence="13">CHK190-19873</strain>
    </source>
</reference>
<dbReference type="Pfam" id="PF00085">
    <property type="entry name" value="Thioredoxin"/>
    <property type="match status" value="1"/>
</dbReference>
<feature type="site" description="Contributes to redox potential value" evidence="10">
    <location>
        <position position="31"/>
    </location>
</feature>
<dbReference type="InterPro" id="IPR013766">
    <property type="entry name" value="Thioredoxin_domain"/>
</dbReference>
<feature type="domain" description="Thioredoxin" evidence="12">
    <location>
        <begin position="1"/>
        <end position="102"/>
    </location>
</feature>
<evidence type="ECO:0000256" key="2">
    <source>
        <dbReference type="ARBA" id="ARBA00020570"/>
    </source>
</evidence>
<evidence type="ECO:0000256" key="11">
    <source>
        <dbReference type="PIRSR" id="PIRSR000077-4"/>
    </source>
</evidence>
<dbReference type="NCBIfam" id="TIGR01068">
    <property type="entry name" value="thioredoxin"/>
    <property type="match status" value="1"/>
</dbReference>
<dbReference type="InterPro" id="IPR036249">
    <property type="entry name" value="Thioredoxin-like_sf"/>
</dbReference>
<dbReference type="GO" id="GO:0015035">
    <property type="term" value="F:protein-disulfide reductase activity"/>
    <property type="evidence" value="ECO:0007669"/>
    <property type="project" value="UniProtKB-UniRule"/>
</dbReference>
<comment type="subcellular location">
    <subcellularLocation>
        <location evidence="1">Cytoplasm</location>
    </subcellularLocation>
</comment>
<name>A0A9D1EUY0_9FIRM</name>
<feature type="active site" description="Nucleophile" evidence="10">
    <location>
        <position position="29"/>
    </location>
</feature>
<evidence type="ECO:0000256" key="3">
    <source>
        <dbReference type="ARBA" id="ARBA00022448"/>
    </source>
</evidence>